<accession>W8C618</accession>
<gene>
    <name evidence="3" type="primary">PBP2</name>
</gene>
<evidence type="ECO:0000313" key="3">
    <source>
        <dbReference type="EMBL" id="JAC02007.1"/>
    </source>
</evidence>
<evidence type="ECO:0000256" key="2">
    <source>
        <dbReference type="SAM" id="SignalP"/>
    </source>
</evidence>
<dbReference type="GO" id="GO:0005615">
    <property type="term" value="C:extracellular space"/>
    <property type="evidence" value="ECO:0007669"/>
    <property type="project" value="TreeGrafter"/>
</dbReference>
<dbReference type="OrthoDB" id="6595846at2759"/>
<dbReference type="CDD" id="cd23992">
    <property type="entry name" value="PBP_GOBP"/>
    <property type="match status" value="1"/>
</dbReference>
<reference evidence="3" key="2">
    <citation type="journal article" date="2014" name="BMC Genomics">
        <title>A genomic perspective to assessing quality of mass-reared SIT flies used in Mediterranean fruit fly (Ceratitis capitata) eradication in California.</title>
        <authorList>
            <person name="Calla B."/>
            <person name="Hall B."/>
            <person name="Hou S."/>
            <person name="Geib S.M."/>
        </authorList>
    </citation>
    <scope>NUCLEOTIDE SEQUENCE</scope>
</reference>
<dbReference type="InterPro" id="IPR006170">
    <property type="entry name" value="PBP/GOBP"/>
</dbReference>
<organism evidence="3">
    <name type="scientific">Ceratitis capitata</name>
    <name type="common">Mediterranean fruit fly</name>
    <name type="synonym">Tephritis capitata</name>
    <dbReference type="NCBI Taxonomy" id="7213"/>
    <lineage>
        <taxon>Eukaryota</taxon>
        <taxon>Metazoa</taxon>
        <taxon>Ecdysozoa</taxon>
        <taxon>Arthropoda</taxon>
        <taxon>Hexapoda</taxon>
        <taxon>Insecta</taxon>
        <taxon>Pterygota</taxon>
        <taxon>Neoptera</taxon>
        <taxon>Endopterygota</taxon>
        <taxon>Diptera</taxon>
        <taxon>Brachycera</taxon>
        <taxon>Muscomorpha</taxon>
        <taxon>Tephritoidea</taxon>
        <taxon>Tephritidae</taxon>
        <taxon>Ceratitis</taxon>
        <taxon>Ceratitis</taxon>
    </lineage>
</organism>
<protein>
    <submittedName>
        <fullName evidence="3">Pheromone-binding protein-related protein 2</fullName>
    </submittedName>
</protein>
<feature type="chain" id="PRO_5007737191" evidence="2">
    <location>
        <begin position="21"/>
        <end position="143"/>
    </location>
</feature>
<dbReference type="AlphaFoldDB" id="W8C618"/>
<dbReference type="PANTHER" id="PTHR11857">
    <property type="entry name" value="ODORANT BINDING PROTEIN-RELATED"/>
    <property type="match status" value="1"/>
</dbReference>
<dbReference type="EMBL" id="GAMC01004548">
    <property type="protein sequence ID" value="JAC02008.1"/>
    <property type="molecule type" value="mRNA"/>
</dbReference>
<proteinExistence type="evidence at transcript level"/>
<evidence type="ECO:0000256" key="1">
    <source>
        <dbReference type="ARBA" id="ARBA00022729"/>
    </source>
</evidence>
<keyword evidence="1 2" id="KW-0732">Signal</keyword>
<dbReference type="SUPFAM" id="SSF47565">
    <property type="entry name" value="Insect pheromone/odorant-binding proteins"/>
    <property type="match status" value="1"/>
</dbReference>
<dbReference type="Pfam" id="PF01395">
    <property type="entry name" value="PBP_GOBP"/>
    <property type="match status" value="1"/>
</dbReference>
<dbReference type="GO" id="GO:0005549">
    <property type="term" value="F:odorant binding"/>
    <property type="evidence" value="ECO:0007669"/>
    <property type="project" value="InterPro"/>
</dbReference>
<sequence length="143" mass="15139">MKLILTFLFVCGLIISNTEANDLVDKVTKLAQECKGSTGASDADYENLLNYQAPNTDKGKCLTECVLKKSGALGENNKINEAVMVEFIKAGAAGDASIEKIGMEGLQACLKVPQHPNACENAAALNACFTKNLRAKGFKGLPA</sequence>
<name>W8C618_CERCA</name>
<feature type="signal peptide" evidence="2">
    <location>
        <begin position="1"/>
        <end position="20"/>
    </location>
</feature>
<dbReference type="GO" id="GO:0007608">
    <property type="term" value="P:sensory perception of smell"/>
    <property type="evidence" value="ECO:0007669"/>
    <property type="project" value="TreeGrafter"/>
</dbReference>
<dbReference type="InterPro" id="IPR036728">
    <property type="entry name" value="PBP_GOBP_sf"/>
</dbReference>
<dbReference type="SMART" id="SM00708">
    <property type="entry name" value="PhBP"/>
    <property type="match status" value="1"/>
</dbReference>
<reference evidence="3" key="1">
    <citation type="submission" date="2013-07" db="EMBL/GenBank/DDBJ databases">
        <authorList>
            <person name="Geib S."/>
        </authorList>
    </citation>
    <scope>NUCLEOTIDE SEQUENCE</scope>
</reference>
<dbReference type="EMBL" id="GAMC01004549">
    <property type="protein sequence ID" value="JAC02007.1"/>
    <property type="molecule type" value="mRNA"/>
</dbReference>
<dbReference type="PANTHER" id="PTHR11857:SF42">
    <property type="entry name" value="GENERAL ODORANT-BINDING PROTEIN 19D-RELATED"/>
    <property type="match status" value="1"/>
</dbReference>
<dbReference type="Gene3D" id="1.10.238.20">
    <property type="entry name" value="Pheromone/general odorant binding protein domain"/>
    <property type="match status" value="1"/>
</dbReference>